<dbReference type="STRING" id="702114.A1355_10670"/>
<accession>A0A177NBG6</accession>
<evidence type="ECO:0000313" key="2">
    <source>
        <dbReference type="Proteomes" id="UP000077628"/>
    </source>
</evidence>
<protein>
    <submittedName>
        <fullName evidence="1">Transcriptional regulator</fullName>
    </submittedName>
</protein>
<dbReference type="RefSeq" id="WP_064030630.1">
    <property type="nucleotide sequence ID" value="NZ_LUUK01000193.1"/>
</dbReference>
<gene>
    <name evidence="1" type="ORF">A1355_10670</name>
</gene>
<sequence>MYIPKHFDEPRIEVMQALIREYPLATLVTLSASGLNANHIPLHWLEEGDTAYGCLHGHIARSNPLWSDFDSQAEVLAVFQAENAYISPSWYANKPKTGKVVPTWNYAAVHVYGTLRVIDDPVWIRRQLQAMTDELEARFPEPWSVADAPADFTERLLTQIVGIEISVTRLQGKWKVSQNQPPENRNSVIEALRASGQSAMANLVADAAKP</sequence>
<proteinExistence type="predicted"/>
<dbReference type="Proteomes" id="UP000077628">
    <property type="component" value="Unassembled WGS sequence"/>
</dbReference>
<dbReference type="PIRSF" id="PIRSF010372">
    <property type="entry name" value="PaiB"/>
    <property type="match status" value="1"/>
</dbReference>
<dbReference type="Gene3D" id="2.30.110.10">
    <property type="entry name" value="Electron Transport, Fmn-binding Protein, Chain A"/>
    <property type="match status" value="1"/>
</dbReference>
<dbReference type="Pfam" id="PF04299">
    <property type="entry name" value="FMN_bind_2"/>
    <property type="match status" value="1"/>
</dbReference>
<dbReference type="OrthoDB" id="9794948at2"/>
<dbReference type="PANTHER" id="PTHR35802:SF1">
    <property type="entry name" value="PROTEASE SYNTHASE AND SPORULATION PROTEIN PAI 2"/>
    <property type="match status" value="1"/>
</dbReference>
<organism evidence="1 2">
    <name type="scientific">Methylomonas koyamae</name>
    <dbReference type="NCBI Taxonomy" id="702114"/>
    <lineage>
        <taxon>Bacteria</taxon>
        <taxon>Pseudomonadati</taxon>
        <taxon>Pseudomonadota</taxon>
        <taxon>Gammaproteobacteria</taxon>
        <taxon>Methylococcales</taxon>
        <taxon>Methylococcaceae</taxon>
        <taxon>Methylomonas</taxon>
    </lineage>
</organism>
<dbReference type="AlphaFoldDB" id="A0A177NBG6"/>
<dbReference type="PANTHER" id="PTHR35802">
    <property type="entry name" value="PROTEASE SYNTHASE AND SPORULATION PROTEIN PAI 2"/>
    <property type="match status" value="1"/>
</dbReference>
<dbReference type="InterPro" id="IPR012349">
    <property type="entry name" value="Split_barrel_FMN-bd"/>
</dbReference>
<dbReference type="EMBL" id="LUUK01000193">
    <property type="protein sequence ID" value="OAI15347.1"/>
    <property type="molecule type" value="Genomic_DNA"/>
</dbReference>
<dbReference type="InterPro" id="IPR007396">
    <property type="entry name" value="TR_PAI2-type"/>
</dbReference>
<comment type="caution">
    <text evidence="1">The sequence shown here is derived from an EMBL/GenBank/DDBJ whole genome shotgun (WGS) entry which is preliminary data.</text>
</comment>
<evidence type="ECO:0000313" key="1">
    <source>
        <dbReference type="EMBL" id="OAI15347.1"/>
    </source>
</evidence>
<name>A0A177NBG6_9GAMM</name>
<dbReference type="SUPFAM" id="SSF50475">
    <property type="entry name" value="FMN-binding split barrel"/>
    <property type="match status" value="1"/>
</dbReference>
<reference evidence="2" key="1">
    <citation type="submission" date="2016-03" db="EMBL/GenBank/DDBJ databases">
        <authorList>
            <person name="Heylen K."/>
            <person name="De Vos P."/>
            <person name="Vekeman B."/>
        </authorList>
    </citation>
    <scope>NUCLEOTIDE SEQUENCE [LARGE SCALE GENOMIC DNA]</scope>
    <source>
        <strain evidence="2">R-45383</strain>
    </source>
</reference>
<keyword evidence="2" id="KW-1185">Reference proteome</keyword>